<dbReference type="GO" id="GO:0003700">
    <property type="term" value="F:DNA-binding transcription factor activity"/>
    <property type="evidence" value="ECO:0007669"/>
    <property type="project" value="InterPro"/>
</dbReference>
<keyword evidence="2" id="KW-0805">Transcription regulation</keyword>
<keyword evidence="3" id="KW-0238">DNA-binding</keyword>
<dbReference type="Pfam" id="PF00126">
    <property type="entry name" value="HTH_1"/>
    <property type="match status" value="1"/>
</dbReference>
<dbReference type="PANTHER" id="PTHR30537:SF21">
    <property type="entry name" value="HTH-TYPE TRANSCRIPTIONAL REGULATOR SINR-RELATED"/>
    <property type="match status" value="1"/>
</dbReference>
<dbReference type="AlphaFoldDB" id="A0A508AKE1"/>
<dbReference type="PANTHER" id="PTHR30537">
    <property type="entry name" value="HTH-TYPE TRANSCRIPTIONAL REGULATOR"/>
    <property type="match status" value="1"/>
</dbReference>
<dbReference type="FunFam" id="1.10.10.10:FF:000001">
    <property type="entry name" value="LysR family transcriptional regulator"/>
    <property type="match status" value="1"/>
</dbReference>
<evidence type="ECO:0000313" key="6">
    <source>
        <dbReference type="EMBL" id="TQD47585.1"/>
    </source>
</evidence>
<dbReference type="GO" id="GO:0006351">
    <property type="term" value="P:DNA-templated transcription"/>
    <property type="evidence" value="ECO:0007669"/>
    <property type="project" value="TreeGrafter"/>
</dbReference>
<name>A0A508AKE1_9GAMM</name>
<dbReference type="SUPFAM" id="SSF53850">
    <property type="entry name" value="Periplasmic binding protein-like II"/>
    <property type="match status" value="1"/>
</dbReference>
<dbReference type="InterPro" id="IPR005119">
    <property type="entry name" value="LysR_subst-bd"/>
</dbReference>
<dbReference type="RefSeq" id="WP_141517832.1">
    <property type="nucleotide sequence ID" value="NZ_VICE01000054.1"/>
</dbReference>
<comment type="similarity">
    <text evidence="1">Belongs to the LysR transcriptional regulatory family.</text>
</comment>
<dbReference type="EMBL" id="VICE01000054">
    <property type="protein sequence ID" value="TQD47585.1"/>
    <property type="molecule type" value="Genomic_DNA"/>
</dbReference>
<organism evidence="6 7">
    <name type="scientific">Marilutibacter aestuarii</name>
    <dbReference type="NCBI Taxonomy" id="1706195"/>
    <lineage>
        <taxon>Bacteria</taxon>
        <taxon>Pseudomonadati</taxon>
        <taxon>Pseudomonadota</taxon>
        <taxon>Gammaproteobacteria</taxon>
        <taxon>Lysobacterales</taxon>
        <taxon>Lysobacteraceae</taxon>
        <taxon>Marilutibacter</taxon>
    </lineage>
</organism>
<evidence type="ECO:0000256" key="3">
    <source>
        <dbReference type="ARBA" id="ARBA00023125"/>
    </source>
</evidence>
<dbReference type="Gene3D" id="1.10.10.10">
    <property type="entry name" value="Winged helix-like DNA-binding domain superfamily/Winged helix DNA-binding domain"/>
    <property type="match status" value="1"/>
</dbReference>
<dbReference type="InterPro" id="IPR036390">
    <property type="entry name" value="WH_DNA-bd_sf"/>
</dbReference>
<dbReference type="SUPFAM" id="SSF46785">
    <property type="entry name" value="Winged helix' DNA-binding domain"/>
    <property type="match status" value="1"/>
</dbReference>
<evidence type="ECO:0000256" key="1">
    <source>
        <dbReference type="ARBA" id="ARBA00009437"/>
    </source>
</evidence>
<dbReference type="Gene3D" id="3.40.190.290">
    <property type="match status" value="1"/>
</dbReference>
<dbReference type="Proteomes" id="UP000318212">
    <property type="component" value="Unassembled WGS sequence"/>
</dbReference>
<dbReference type="InterPro" id="IPR000847">
    <property type="entry name" value="LysR_HTH_N"/>
</dbReference>
<feature type="domain" description="HTH lysR-type" evidence="5">
    <location>
        <begin position="1"/>
        <end position="59"/>
    </location>
</feature>
<evidence type="ECO:0000259" key="5">
    <source>
        <dbReference type="PROSITE" id="PS50931"/>
    </source>
</evidence>
<dbReference type="GO" id="GO:0043565">
    <property type="term" value="F:sequence-specific DNA binding"/>
    <property type="evidence" value="ECO:0007669"/>
    <property type="project" value="TreeGrafter"/>
</dbReference>
<accession>A0A508AKE1</accession>
<sequence length="301" mass="32855">MRALNDLRLFVQAADLGGLSAAARRLDLSPAVASAALKRLEAELGSPLFVRSTRSLRLTAEGERFLPHARDALASLDVGTRELREEHAGLAGALRISAPSDVGRHTLLPWLDAFQQAHPRLQLHVQLTDRLADVYRQPVDVVLRYGPPPDSSLVALPLAPWNRRVLCASPEYLAREGALASPLALPGRNCLRFKLGEDLHAHWQFVAPDGTSHAVAVEGDRSSDDGEVVRRWALAGLGIAYKSWLDVAGDIAHARLRVLCGDWRGEASPLNLVIPDRRLITPAVQALRGFLQSRLEAVPRP</sequence>
<dbReference type="InterPro" id="IPR058163">
    <property type="entry name" value="LysR-type_TF_proteobact-type"/>
</dbReference>
<evidence type="ECO:0000256" key="4">
    <source>
        <dbReference type="ARBA" id="ARBA00023163"/>
    </source>
</evidence>
<dbReference type="PROSITE" id="PS50931">
    <property type="entry name" value="HTH_LYSR"/>
    <property type="match status" value="1"/>
</dbReference>
<dbReference type="OrthoDB" id="9810065at2"/>
<keyword evidence="7" id="KW-1185">Reference proteome</keyword>
<evidence type="ECO:0000256" key="2">
    <source>
        <dbReference type="ARBA" id="ARBA00023015"/>
    </source>
</evidence>
<evidence type="ECO:0000313" key="7">
    <source>
        <dbReference type="Proteomes" id="UP000318212"/>
    </source>
</evidence>
<keyword evidence="4" id="KW-0804">Transcription</keyword>
<dbReference type="InterPro" id="IPR036388">
    <property type="entry name" value="WH-like_DNA-bd_sf"/>
</dbReference>
<reference evidence="6 7" key="1">
    <citation type="submission" date="2019-06" db="EMBL/GenBank/DDBJ databases">
        <title>Lysobacter alkalisoli sp. nov. isolated from saline soil.</title>
        <authorList>
            <person name="Sun J.-Q."/>
            <person name="Xu L."/>
        </authorList>
    </citation>
    <scope>NUCLEOTIDE SEQUENCE [LARGE SCALE GENOMIC DNA]</scope>
    <source>
        <strain evidence="6 7">JCM 31130</strain>
    </source>
</reference>
<proteinExistence type="inferred from homology"/>
<protein>
    <submittedName>
        <fullName evidence="6">LysR family transcriptional regulator</fullName>
    </submittedName>
</protein>
<gene>
    <name evidence="6" type="ORF">FKV25_05705</name>
</gene>
<comment type="caution">
    <text evidence="6">The sequence shown here is derived from an EMBL/GenBank/DDBJ whole genome shotgun (WGS) entry which is preliminary data.</text>
</comment>
<dbReference type="CDD" id="cd08422">
    <property type="entry name" value="PBP2_CrgA_like"/>
    <property type="match status" value="1"/>
</dbReference>
<dbReference type="Pfam" id="PF03466">
    <property type="entry name" value="LysR_substrate"/>
    <property type="match status" value="1"/>
</dbReference>